<protein>
    <recommendedName>
        <fullName evidence="1">Amidohydrolase 3 domain-containing protein</fullName>
    </recommendedName>
</protein>
<dbReference type="InterPro" id="IPR011059">
    <property type="entry name" value="Metal-dep_hydrolase_composite"/>
</dbReference>
<evidence type="ECO:0000313" key="2">
    <source>
        <dbReference type="EMBL" id="ETX01181.1"/>
    </source>
</evidence>
<dbReference type="InterPro" id="IPR032466">
    <property type="entry name" value="Metal_Hydrolase"/>
</dbReference>
<name>W4LTY4_9BACT</name>
<dbReference type="Proteomes" id="UP000019140">
    <property type="component" value="Unassembled WGS sequence"/>
</dbReference>
<keyword evidence="3" id="KW-1185">Reference proteome</keyword>
<dbReference type="Gene3D" id="3.20.20.140">
    <property type="entry name" value="Metal-dependent hydrolases"/>
    <property type="match status" value="1"/>
</dbReference>
<dbReference type="SUPFAM" id="SSF51556">
    <property type="entry name" value="Metallo-dependent hydrolases"/>
    <property type="match status" value="1"/>
</dbReference>
<dbReference type="InterPro" id="IPR050378">
    <property type="entry name" value="Metallo-dep_Hydrolases_sf"/>
</dbReference>
<dbReference type="SUPFAM" id="SSF51338">
    <property type="entry name" value="Composite domain of metallo-dependent hydrolases"/>
    <property type="match status" value="1"/>
</dbReference>
<accession>W4LTY4</accession>
<evidence type="ECO:0000259" key="1">
    <source>
        <dbReference type="Pfam" id="PF07969"/>
    </source>
</evidence>
<feature type="domain" description="Amidohydrolase 3" evidence="1">
    <location>
        <begin position="44"/>
        <end position="185"/>
    </location>
</feature>
<dbReference type="InterPro" id="IPR013108">
    <property type="entry name" value="Amidohydro_3"/>
</dbReference>
<dbReference type="Pfam" id="PF07969">
    <property type="entry name" value="Amidohydro_3"/>
    <property type="match status" value="1"/>
</dbReference>
<dbReference type="PANTHER" id="PTHR11647:SF1">
    <property type="entry name" value="COLLAPSIN RESPONSE MEDIATOR PROTEIN"/>
    <property type="match status" value="1"/>
</dbReference>
<reference evidence="2 3" key="1">
    <citation type="journal article" date="2014" name="Nature">
        <title>An environmental bacterial taxon with a large and distinct metabolic repertoire.</title>
        <authorList>
            <person name="Wilson M.C."/>
            <person name="Mori T."/>
            <person name="Ruckert C."/>
            <person name="Uria A.R."/>
            <person name="Helf M.J."/>
            <person name="Takada K."/>
            <person name="Gernert C."/>
            <person name="Steffens U.A."/>
            <person name="Heycke N."/>
            <person name="Schmitt S."/>
            <person name="Rinke C."/>
            <person name="Helfrich E.J."/>
            <person name="Brachmann A.O."/>
            <person name="Gurgui C."/>
            <person name="Wakimoto T."/>
            <person name="Kracht M."/>
            <person name="Crusemann M."/>
            <person name="Hentschel U."/>
            <person name="Abe I."/>
            <person name="Matsunaga S."/>
            <person name="Kalinowski J."/>
            <person name="Takeyama H."/>
            <person name="Piel J."/>
        </authorList>
    </citation>
    <scope>NUCLEOTIDE SEQUENCE [LARGE SCALE GENOMIC DNA]</scope>
    <source>
        <strain evidence="3">TSY2</strain>
    </source>
</reference>
<comment type="caution">
    <text evidence="2">The sequence shown here is derived from an EMBL/GenBank/DDBJ whole genome shotgun (WGS) entry which is preliminary data.</text>
</comment>
<dbReference type="AlphaFoldDB" id="W4LTY4"/>
<evidence type="ECO:0000313" key="3">
    <source>
        <dbReference type="Proteomes" id="UP000019140"/>
    </source>
</evidence>
<dbReference type="GO" id="GO:0005829">
    <property type="term" value="C:cytosol"/>
    <property type="evidence" value="ECO:0007669"/>
    <property type="project" value="TreeGrafter"/>
</dbReference>
<feature type="non-terminal residue" evidence="2">
    <location>
        <position position="227"/>
    </location>
</feature>
<gene>
    <name evidence="2" type="ORF">ETSY2_37715</name>
</gene>
<dbReference type="GO" id="GO:0016812">
    <property type="term" value="F:hydrolase activity, acting on carbon-nitrogen (but not peptide) bonds, in cyclic amides"/>
    <property type="evidence" value="ECO:0007669"/>
    <property type="project" value="TreeGrafter"/>
</dbReference>
<proteinExistence type="predicted"/>
<dbReference type="EMBL" id="AZHX01001649">
    <property type="protein sequence ID" value="ETX01181.1"/>
    <property type="molecule type" value="Genomic_DNA"/>
</dbReference>
<dbReference type="PANTHER" id="PTHR11647">
    <property type="entry name" value="HYDRANTOINASE/DIHYDROPYRIMIDINASE FAMILY MEMBER"/>
    <property type="match status" value="1"/>
</dbReference>
<sequence length="227" mass="24240">MDELLIRGAQIMDGSGAPGTTGDVGIRDGRICAVTTETGRQARRVIDAAGLVLAPGFIDIHTHSDFTLPINPRAEGKIRQGVTTEVVGNCGFSVAPALPGKAELLRDYLAASAPWLDFRETSFAEYMDAFPATSVNTIMQAGHHTLRLMAMGTDDRAPSDDELRHMQDMLEEALQAGAIGLSSGLFTTPGGYASSEEMVTLGHVLRRHGGAYSSHVRDEANRVFDAV</sequence>
<organism evidence="2 3">
    <name type="scientific">Candidatus Entotheonella gemina</name>
    <dbReference type="NCBI Taxonomy" id="1429439"/>
    <lineage>
        <taxon>Bacteria</taxon>
        <taxon>Pseudomonadati</taxon>
        <taxon>Nitrospinota/Tectimicrobiota group</taxon>
        <taxon>Candidatus Tectimicrobiota</taxon>
        <taxon>Candidatus Entotheonellia</taxon>
        <taxon>Candidatus Entotheonellales</taxon>
        <taxon>Candidatus Entotheonellaceae</taxon>
        <taxon>Candidatus Entotheonella</taxon>
    </lineage>
</organism>
<dbReference type="HOGENOM" id="CLU_016107_0_0_7"/>